<dbReference type="Proteomes" id="UP000502665">
    <property type="component" value="Chromosome"/>
</dbReference>
<evidence type="ECO:0000313" key="1">
    <source>
        <dbReference type="EMBL" id="QJT04067.1"/>
    </source>
</evidence>
<evidence type="ECO:0000313" key="2">
    <source>
        <dbReference type="Proteomes" id="UP000502665"/>
    </source>
</evidence>
<reference evidence="1" key="1">
    <citation type="submission" date="2020-03" db="EMBL/GenBank/DDBJ databases">
        <title>Molecular networking-based the target discovery of potent antiproliferative macrolactams: 5/6/7/16 polycyclic ansamycins and glycosylated trienomycin from Streptomyces cacaoi subsp. asoensis.</title>
        <authorList>
            <person name="Liu L.-L."/>
        </authorList>
    </citation>
    <scope>NUCLEOTIDE SEQUENCE [LARGE SCALE GENOMIC DNA]</scope>
    <source>
        <strain evidence="1">H2S5</strain>
    </source>
</reference>
<keyword evidence="2" id="KW-1185">Reference proteome</keyword>
<protein>
    <submittedName>
        <fullName evidence="1">Uncharacterized protein</fullName>
    </submittedName>
</protein>
<name>A0A6M4WU71_9ACTN</name>
<gene>
    <name evidence="1" type="ORF">G9272_30425</name>
</gene>
<dbReference type="RefSeq" id="WP_171399448.1">
    <property type="nucleotide sequence ID" value="NZ_CP049838.1"/>
</dbReference>
<organism evidence="1 2">
    <name type="scientific">Streptomyces asoensis</name>
    <dbReference type="NCBI Taxonomy" id="249586"/>
    <lineage>
        <taxon>Bacteria</taxon>
        <taxon>Bacillati</taxon>
        <taxon>Actinomycetota</taxon>
        <taxon>Actinomycetes</taxon>
        <taxon>Kitasatosporales</taxon>
        <taxon>Streptomycetaceae</taxon>
        <taxon>Streptomyces</taxon>
    </lineage>
</organism>
<proteinExistence type="predicted"/>
<dbReference type="EMBL" id="CP049838">
    <property type="protein sequence ID" value="QJT04067.1"/>
    <property type="molecule type" value="Genomic_DNA"/>
</dbReference>
<sequence>MAEIEEISMKKRIFVTCSFAILLAVSTTESGARPLGADHAESIVKVDPGLPKARQGDLKGISLVLLNVDRAKSRRGWDTLTVELGIRNNSDSAKGLAQMANLAGKVHVAEGSPTYDVRLSNAIFPKQTGIHDTLLPPGMAVCGLLNGSAEVVVPTAVGEVPATLHPTQLEFTDLPKVNLQSKPGQAHCAPALPSNTSAAPAAIELRRPDDSQAVKLSMAGFRPLPSDSITRLEGKIANSDRFGDLAVGPVDMWMIDRDGVARFSTPEEPYWDSAECNLGIENEQVIVPPALDSKVWACYPYRPPPDGHPAVAVIQYADNNNPSIMRLTDPL</sequence>
<dbReference type="AlphaFoldDB" id="A0A6M4WU71"/>
<accession>A0A6M4WU71</accession>